<evidence type="ECO:0000313" key="4">
    <source>
        <dbReference type="WBParaSite" id="TCLT_0000271801-mRNA-1"/>
    </source>
</evidence>
<dbReference type="Pfam" id="PF07676">
    <property type="entry name" value="PD40"/>
    <property type="match status" value="1"/>
</dbReference>
<proteinExistence type="inferred from homology"/>
<evidence type="ECO:0000313" key="3">
    <source>
        <dbReference type="Proteomes" id="UP000276776"/>
    </source>
</evidence>
<evidence type="ECO:0000313" key="2">
    <source>
        <dbReference type="EMBL" id="VDM98826.1"/>
    </source>
</evidence>
<reference evidence="4" key="1">
    <citation type="submission" date="2017-02" db="UniProtKB">
        <authorList>
            <consortium name="WormBaseParasite"/>
        </authorList>
    </citation>
    <scope>IDENTIFICATION</scope>
</reference>
<comment type="similarity">
    <text evidence="1">Belongs to the TolB family.</text>
</comment>
<dbReference type="InterPro" id="IPR011659">
    <property type="entry name" value="WD40"/>
</dbReference>
<dbReference type="STRING" id="103827.A0A0N5CR68"/>
<organism evidence="4">
    <name type="scientific">Thelazia callipaeda</name>
    <name type="common">Oriental eyeworm</name>
    <name type="synonym">Parasitic nematode</name>
    <dbReference type="NCBI Taxonomy" id="103827"/>
    <lineage>
        <taxon>Eukaryota</taxon>
        <taxon>Metazoa</taxon>
        <taxon>Ecdysozoa</taxon>
        <taxon>Nematoda</taxon>
        <taxon>Chromadorea</taxon>
        <taxon>Rhabditida</taxon>
        <taxon>Spirurina</taxon>
        <taxon>Spiruromorpha</taxon>
        <taxon>Thelazioidea</taxon>
        <taxon>Thelaziidae</taxon>
        <taxon>Thelazia</taxon>
    </lineage>
</organism>
<keyword evidence="3" id="KW-1185">Reference proteome</keyword>
<dbReference type="OrthoDB" id="43744at2759"/>
<dbReference type="Gene3D" id="2.120.10.30">
    <property type="entry name" value="TolB, C-terminal domain"/>
    <property type="match status" value="2"/>
</dbReference>
<dbReference type="InterPro" id="IPR011042">
    <property type="entry name" value="6-blade_b-propeller_TolB-like"/>
</dbReference>
<reference evidence="2 3" key="2">
    <citation type="submission" date="2018-11" db="EMBL/GenBank/DDBJ databases">
        <authorList>
            <consortium name="Pathogen Informatics"/>
        </authorList>
    </citation>
    <scope>NUCLEOTIDE SEQUENCE [LARGE SCALE GENOMIC DNA]</scope>
</reference>
<dbReference type="Proteomes" id="UP000276776">
    <property type="component" value="Unassembled WGS sequence"/>
</dbReference>
<evidence type="ECO:0000256" key="1">
    <source>
        <dbReference type="ARBA" id="ARBA00009820"/>
    </source>
</evidence>
<dbReference type="SUPFAM" id="SSF69304">
    <property type="entry name" value="Tricorn protease N-terminal domain"/>
    <property type="match status" value="1"/>
</dbReference>
<dbReference type="WBParaSite" id="TCLT_0000271801-mRNA-1">
    <property type="protein sequence ID" value="TCLT_0000271801-mRNA-1"/>
    <property type="gene ID" value="TCLT_0000271801"/>
</dbReference>
<name>A0A0N5CR68_THECL</name>
<protein>
    <submittedName>
        <fullName evidence="4">WD_REPEATS_REGION domain-containing protein</fullName>
    </submittedName>
</protein>
<dbReference type="AlphaFoldDB" id="A0A0N5CR68"/>
<gene>
    <name evidence="2" type="ORF">TCLT_LOCUS2719</name>
</gene>
<sequence length="347" mass="39459">MNDKRIIYEGYGNNFYGAACEQIFDLDLTNVSRRIRRLSTGLGAARSPIFISDYDALYSSNIVTADRSVLNSCPRGACTRVKQPWAKKICKKSLVLDLYPDFEIIKVNKFGNFVRRLTDTSGYHGDISLSPDKKKMVFTSTRRGDANLWIMNIDGGNLKQITDILGYEGGAKFSLDGKFIVFHASRPKSRTERAHYGLLLNQYHAVELRDTQIFLMNSDGTNISQLTTGNTNLWPQFISSEKILFARNSVAKKKMFNIFLINVDGSGLKQITADDDYTNVYPVTSHDRTKLLWSRNEAESKDMNLFLTDLHPFNSMPDSFNFFFIFELFPTNLLANALSFITDKLFT</sequence>
<accession>A0A0N5CR68</accession>
<dbReference type="PANTHER" id="PTHR36842:SF1">
    <property type="entry name" value="PROTEIN TOLB"/>
    <property type="match status" value="1"/>
</dbReference>
<dbReference type="EMBL" id="UYYF01000657">
    <property type="protein sequence ID" value="VDM98826.1"/>
    <property type="molecule type" value="Genomic_DNA"/>
</dbReference>
<dbReference type="PANTHER" id="PTHR36842">
    <property type="entry name" value="PROTEIN TOLB HOMOLOG"/>
    <property type="match status" value="1"/>
</dbReference>